<protein>
    <recommendedName>
        <fullName evidence="1">Replication protein A 70 kDa DNA-binding subunit B/D first OB fold domain-containing protein</fullName>
    </recommendedName>
</protein>
<evidence type="ECO:0000313" key="2">
    <source>
        <dbReference type="EnsemblPlants" id="LPERR01G02510.1"/>
    </source>
</evidence>
<dbReference type="EnsemblPlants" id="LPERR01G02510.1">
    <property type="protein sequence ID" value="LPERR01G02510.1"/>
    <property type="gene ID" value="LPERR01G02510"/>
</dbReference>
<dbReference type="eggNOG" id="KOG0851">
    <property type="taxonomic scope" value="Eukaryota"/>
</dbReference>
<keyword evidence="3" id="KW-1185">Reference proteome</keyword>
<dbReference type="STRING" id="77586.A0A0D9UWM4"/>
<dbReference type="Pfam" id="PF02721">
    <property type="entry name" value="DUF223"/>
    <property type="match status" value="1"/>
</dbReference>
<accession>A0A0D9UWM4</accession>
<dbReference type="PANTHER" id="PTHR47165:SF3">
    <property type="entry name" value="RETROTRANSPOSON-LIKE PROTEIN"/>
    <property type="match status" value="1"/>
</dbReference>
<dbReference type="SUPFAM" id="SSF50249">
    <property type="entry name" value="Nucleic acid-binding proteins"/>
    <property type="match status" value="3"/>
</dbReference>
<reference evidence="3" key="2">
    <citation type="submission" date="2013-12" db="EMBL/GenBank/DDBJ databases">
        <authorList>
            <person name="Yu Y."/>
            <person name="Lee S."/>
            <person name="de Baynast K."/>
            <person name="Wissotski M."/>
            <person name="Liu L."/>
            <person name="Talag J."/>
            <person name="Goicoechea J."/>
            <person name="Angelova A."/>
            <person name="Jetty R."/>
            <person name="Kudrna D."/>
            <person name="Golser W."/>
            <person name="Rivera L."/>
            <person name="Zhang J."/>
            <person name="Wing R."/>
        </authorList>
    </citation>
    <scope>NUCLEOTIDE SEQUENCE</scope>
</reference>
<name>A0A0D9UWM4_9ORYZ</name>
<sequence length="471" mass="52821">MKRFIPSSPRSGQSSVRKSFKYCSDEEEFTPLSQLTNESRGCRVRVRISRIWESFNPNDGTIFGLDSLLIDDKGDTMQARVPPGSINQFKWQLVEGKVYVLSGFMVEPKLKNFMTCRNGLMMYIRSQTVVAEIGDVDSIPLHSFEFVDFGDLSSRNGNNSLLTDVIGRIVYVDVIRQAPKTKPLRAVQYREITIQDLSGKTQIVTLYDDLGCHFDVELVLKKGLEAPVIAIFAGTCIRYYNGEGFMVCSTSASKYYLDFEIAEVQEFCANLSDPKNPIGHQPSDQESNIDLIQELLSNQQTIEQLKNLRSHNAKELQKTSYLCRACLKDIDCTRGWWYLGCFHCKRYKLNAMLEDHTGSMNFLIFGEQAQDIIGVAAEDLVKGIEDDDSNTFHVACCMGQYVVKGILDEDDLALAQLHNSVSSVKTEAAESGLLSQEEGCSSLVSEEKVVVKVETDLKTDSEAKQADAKEE</sequence>
<evidence type="ECO:0000313" key="3">
    <source>
        <dbReference type="Proteomes" id="UP000032180"/>
    </source>
</evidence>
<feature type="domain" description="Replication protein A 70 kDa DNA-binding subunit B/D first OB fold" evidence="1">
    <location>
        <begin position="29"/>
        <end position="131"/>
    </location>
</feature>
<reference evidence="2" key="3">
    <citation type="submission" date="2015-04" db="UniProtKB">
        <authorList>
            <consortium name="EnsemblPlants"/>
        </authorList>
    </citation>
    <scope>IDENTIFICATION</scope>
</reference>
<dbReference type="CDD" id="cd04480">
    <property type="entry name" value="RPA1_DBD_A_like"/>
    <property type="match status" value="1"/>
</dbReference>
<dbReference type="AlphaFoldDB" id="A0A0D9UWM4"/>
<organism evidence="2 3">
    <name type="scientific">Leersia perrieri</name>
    <dbReference type="NCBI Taxonomy" id="77586"/>
    <lineage>
        <taxon>Eukaryota</taxon>
        <taxon>Viridiplantae</taxon>
        <taxon>Streptophyta</taxon>
        <taxon>Embryophyta</taxon>
        <taxon>Tracheophyta</taxon>
        <taxon>Spermatophyta</taxon>
        <taxon>Magnoliopsida</taxon>
        <taxon>Liliopsida</taxon>
        <taxon>Poales</taxon>
        <taxon>Poaceae</taxon>
        <taxon>BOP clade</taxon>
        <taxon>Oryzoideae</taxon>
        <taxon>Oryzeae</taxon>
        <taxon>Oryzinae</taxon>
        <taxon>Leersia</taxon>
    </lineage>
</organism>
<dbReference type="PANTHER" id="PTHR47165">
    <property type="entry name" value="OS03G0429900 PROTEIN"/>
    <property type="match status" value="1"/>
</dbReference>
<evidence type="ECO:0000259" key="1">
    <source>
        <dbReference type="Pfam" id="PF02721"/>
    </source>
</evidence>
<dbReference type="Gramene" id="LPERR01G02510.1">
    <property type="protein sequence ID" value="LPERR01G02510.1"/>
    <property type="gene ID" value="LPERR01G02510"/>
</dbReference>
<dbReference type="InterPro" id="IPR003871">
    <property type="entry name" value="RFA1B/D_OB_1st"/>
</dbReference>
<proteinExistence type="predicted"/>
<dbReference type="HOGENOM" id="CLU_037577_1_0_1"/>
<dbReference type="Gene3D" id="2.40.50.140">
    <property type="entry name" value="Nucleic acid-binding proteins"/>
    <property type="match status" value="3"/>
</dbReference>
<dbReference type="Proteomes" id="UP000032180">
    <property type="component" value="Chromosome 1"/>
</dbReference>
<reference evidence="2 3" key="1">
    <citation type="submission" date="2012-08" db="EMBL/GenBank/DDBJ databases">
        <title>Oryza genome evolution.</title>
        <authorList>
            <person name="Wing R.A."/>
        </authorList>
    </citation>
    <scope>NUCLEOTIDE SEQUENCE</scope>
</reference>
<dbReference type="CDD" id="cd04481">
    <property type="entry name" value="RPA1_DBD_B_like"/>
    <property type="match status" value="1"/>
</dbReference>
<dbReference type="InterPro" id="IPR012340">
    <property type="entry name" value="NA-bd_OB-fold"/>
</dbReference>